<evidence type="ECO:0000256" key="1">
    <source>
        <dbReference type="SAM" id="MobiDB-lite"/>
    </source>
</evidence>
<feature type="region of interest" description="Disordered" evidence="1">
    <location>
        <begin position="42"/>
        <end position="79"/>
    </location>
</feature>
<gene>
    <name evidence="3" type="primary">LOC113400295</name>
</gene>
<evidence type="ECO:0000313" key="3">
    <source>
        <dbReference type="RefSeq" id="XP_026495600.2"/>
    </source>
</evidence>
<feature type="compositionally biased region" description="Polar residues" evidence="1">
    <location>
        <begin position="51"/>
        <end position="79"/>
    </location>
</feature>
<organism evidence="2 3">
    <name type="scientific">Vanessa tameamea</name>
    <name type="common">Kamehameha butterfly</name>
    <dbReference type="NCBI Taxonomy" id="334116"/>
    <lineage>
        <taxon>Eukaryota</taxon>
        <taxon>Metazoa</taxon>
        <taxon>Ecdysozoa</taxon>
        <taxon>Arthropoda</taxon>
        <taxon>Hexapoda</taxon>
        <taxon>Insecta</taxon>
        <taxon>Pterygota</taxon>
        <taxon>Neoptera</taxon>
        <taxon>Endopterygota</taxon>
        <taxon>Lepidoptera</taxon>
        <taxon>Glossata</taxon>
        <taxon>Ditrysia</taxon>
        <taxon>Papilionoidea</taxon>
        <taxon>Nymphalidae</taxon>
        <taxon>Nymphalinae</taxon>
        <taxon>Vanessa</taxon>
    </lineage>
</organism>
<keyword evidence="2" id="KW-1185">Reference proteome</keyword>
<sequence length="174" mass="20011">MFSPFTWCFYNAVDDGYESFAVGSELFGRSLFNKMTVVTLPPESSHDTEADTSMQTYEQRAPTNSRLQEGQSKQVPDSRTQFIEQQLYSANHEDNVTELEPKIHTKKSPFIHQRDVKREAPRLSSAISYSRNPFDETYDESKNPFADEINDPTNPFADDVDDDDDYDKNLNPFS</sequence>
<dbReference type="Proteomes" id="UP001652626">
    <property type="component" value="Chromosome 17"/>
</dbReference>
<protein>
    <submittedName>
        <fullName evidence="3">Uncharacterized protein LOC113400295 isoform X1</fullName>
    </submittedName>
</protein>
<reference evidence="3" key="1">
    <citation type="submission" date="2025-08" db="UniProtKB">
        <authorList>
            <consortium name="RefSeq"/>
        </authorList>
    </citation>
    <scope>IDENTIFICATION</scope>
    <source>
        <tissue evidence="3">Whole body</tissue>
    </source>
</reference>
<dbReference type="OrthoDB" id="26184at2759"/>
<dbReference type="GeneID" id="113400295"/>
<proteinExistence type="predicted"/>
<dbReference type="RefSeq" id="XP_026495600.2">
    <property type="nucleotide sequence ID" value="XM_026639815.2"/>
</dbReference>
<dbReference type="AlphaFoldDB" id="A0A8B8IEW1"/>
<feature type="region of interest" description="Disordered" evidence="1">
    <location>
        <begin position="128"/>
        <end position="174"/>
    </location>
</feature>
<name>A0A8B8IEW1_VANTA</name>
<accession>A0A8B8IEW1</accession>
<dbReference type="OMA" id="LEPKIHA"/>
<evidence type="ECO:0000313" key="2">
    <source>
        <dbReference type="Proteomes" id="UP001652626"/>
    </source>
</evidence>